<evidence type="ECO:0000259" key="6">
    <source>
        <dbReference type="Pfam" id="PF00082"/>
    </source>
</evidence>
<sequence length="729" mass="80704">FNKCAELGVDIVNYSFGESSAFPDKGRIFDSLDKMVNKHGVIFVSSAGNNGPALSSVGTPGSTSSSSIGVGAYVSPEMMEAMYSMREKIPGTLYPWSSRGPASDGYLGVSICAPGAAITGVPKYTLKGTQLMNGTSMSSPNAVGSIACMLSALKANNIPISPYRVRLALENTAKVPKTGSFSPFSLGNGLVQIDAALEWFKNNSDFVPTSLNRVQVTISEANQGVRDFQNRGIYLRELYQSLKPMDFVIGVEPQFKQNSDNEIKVEFERRLLLTCDASYVKLPRLFVMMNQNREFSIRIDPTGLEKGVPHFTQIVALDADNKSLGPVFRVPITVIVPVTTDETSNYNISKQLKLKPAIPYRLFVHVPEGASYVSLNMKSLDDVSVTKYVAHFMQILPNRATRNTEHYKLVVLEPNGEYKTSVKVHGGRTLELCLSKLWQSLGEADVKFDLDFHGIKPLEEKIEMFSTEACHRFDIQNSLRFEEITPSISFKHACQPVRPSESKIQPLAARDLFDNGIQTFRLLLTYSFNVHKGGEYHFALPGLTEFLYECPLDCILVQIFTAGKHYIGASSSFPDRYSIKLEKGEFKALVQLRHEKDSFLEKFKDTPLIIKHKLAAPISLDVYSTLDGAISGEGKKLTLYGLRPGQRTACYVPPVPEEKYIFVYISYRGGGGASCRVYGSKKCPDGIIFGGPDKNVADEVYARLVADYPDHLPLLLARLKRVTDTKVIT</sequence>
<dbReference type="WBParaSite" id="ACRNAN_scaffold13184.g16327.t1">
    <property type="protein sequence ID" value="ACRNAN_scaffold13184.g16327.t1"/>
    <property type="gene ID" value="ACRNAN_scaffold13184.g16327"/>
</dbReference>
<evidence type="ECO:0000259" key="8">
    <source>
        <dbReference type="Pfam" id="PF21223"/>
    </source>
</evidence>
<proteinExistence type="inferred from homology"/>
<keyword evidence="10" id="KW-1185">Reference proteome</keyword>
<dbReference type="Gene3D" id="2.60.40.3170">
    <property type="match status" value="1"/>
</dbReference>
<dbReference type="InterPro" id="IPR050131">
    <property type="entry name" value="Peptidase_S8_subtilisin-like"/>
</dbReference>
<reference evidence="11" key="1">
    <citation type="submission" date="2022-11" db="UniProtKB">
        <authorList>
            <consortium name="WormBaseParasite"/>
        </authorList>
    </citation>
    <scope>IDENTIFICATION</scope>
</reference>
<feature type="domain" description="Tripeptidyl peptidase II second Ig-like" evidence="7">
    <location>
        <begin position="478"/>
        <end position="660"/>
    </location>
</feature>
<evidence type="ECO:0000256" key="4">
    <source>
        <dbReference type="ARBA" id="ARBA00022825"/>
    </source>
</evidence>
<comment type="similarity">
    <text evidence="1 5">Belongs to the peptidase S8 family.</text>
</comment>
<feature type="domain" description="Tripeptidyl-peptidase II galactose-binding" evidence="9">
    <location>
        <begin position="355"/>
        <end position="442"/>
    </location>
</feature>
<evidence type="ECO:0000313" key="11">
    <source>
        <dbReference type="WBParaSite" id="ACRNAN_scaffold13184.g16327.t1"/>
    </source>
</evidence>
<dbReference type="GO" id="GO:0008240">
    <property type="term" value="F:tripeptidyl-peptidase activity"/>
    <property type="evidence" value="ECO:0007669"/>
    <property type="project" value="TreeGrafter"/>
</dbReference>
<feature type="domain" description="Peptidase S8/S53" evidence="6">
    <location>
        <begin position="6"/>
        <end position="180"/>
    </location>
</feature>
<evidence type="ECO:0000259" key="9">
    <source>
        <dbReference type="Pfam" id="PF21316"/>
    </source>
</evidence>
<dbReference type="Proteomes" id="UP000887540">
    <property type="component" value="Unplaced"/>
</dbReference>
<dbReference type="Pfam" id="PF00082">
    <property type="entry name" value="Peptidase_S8"/>
    <property type="match status" value="1"/>
</dbReference>
<name>A0A914CPZ9_9BILA</name>
<dbReference type="InterPro" id="IPR022229">
    <property type="entry name" value="TPPII_Ig-like-2"/>
</dbReference>
<evidence type="ECO:0000256" key="5">
    <source>
        <dbReference type="PROSITE-ProRule" id="PRU01240"/>
    </source>
</evidence>
<dbReference type="InterPro" id="IPR036852">
    <property type="entry name" value="Peptidase_S8/S53_dom_sf"/>
</dbReference>
<feature type="domain" description="Tripeptidyl-peptidase II first Ig-like" evidence="8">
    <location>
        <begin position="229"/>
        <end position="335"/>
    </location>
</feature>
<dbReference type="PROSITE" id="PS00138">
    <property type="entry name" value="SUBTILASE_SER"/>
    <property type="match status" value="1"/>
</dbReference>
<evidence type="ECO:0000256" key="2">
    <source>
        <dbReference type="ARBA" id="ARBA00022670"/>
    </source>
</evidence>
<accession>A0A914CPZ9</accession>
<dbReference type="InterPro" id="IPR046940">
    <property type="entry name" value="TPPII_Ig-like_sf"/>
</dbReference>
<evidence type="ECO:0000256" key="1">
    <source>
        <dbReference type="ARBA" id="ARBA00011073"/>
    </source>
</evidence>
<organism evidence="10 11">
    <name type="scientific">Acrobeloides nanus</name>
    <dbReference type="NCBI Taxonomy" id="290746"/>
    <lineage>
        <taxon>Eukaryota</taxon>
        <taxon>Metazoa</taxon>
        <taxon>Ecdysozoa</taxon>
        <taxon>Nematoda</taxon>
        <taxon>Chromadorea</taxon>
        <taxon>Rhabditida</taxon>
        <taxon>Tylenchina</taxon>
        <taxon>Cephalobomorpha</taxon>
        <taxon>Cephaloboidea</taxon>
        <taxon>Cephalobidae</taxon>
        <taxon>Acrobeloides</taxon>
    </lineage>
</organism>
<dbReference type="InterPro" id="IPR048383">
    <property type="entry name" value="TPPII_Ig-like-1"/>
</dbReference>
<comment type="caution">
    <text evidence="5">Lacks conserved residue(s) required for the propagation of feature annotation.</text>
</comment>
<evidence type="ECO:0000313" key="10">
    <source>
        <dbReference type="Proteomes" id="UP000887540"/>
    </source>
</evidence>
<dbReference type="AlphaFoldDB" id="A0A914CPZ9"/>
<dbReference type="GO" id="GO:0005829">
    <property type="term" value="C:cytosol"/>
    <property type="evidence" value="ECO:0007669"/>
    <property type="project" value="TreeGrafter"/>
</dbReference>
<dbReference type="Pfam" id="PF21223">
    <property type="entry name" value="TPPII_Ig-like-1"/>
    <property type="match status" value="1"/>
</dbReference>
<dbReference type="GO" id="GO:0004252">
    <property type="term" value="F:serine-type endopeptidase activity"/>
    <property type="evidence" value="ECO:0007669"/>
    <property type="project" value="InterPro"/>
</dbReference>
<dbReference type="GO" id="GO:0006508">
    <property type="term" value="P:proteolysis"/>
    <property type="evidence" value="ECO:0007669"/>
    <property type="project" value="UniProtKB-KW"/>
</dbReference>
<dbReference type="SUPFAM" id="SSF52743">
    <property type="entry name" value="Subtilisin-like"/>
    <property type="match status" value="1"/>
</dbReference>
<dbReference type="InterPro" id="IPR023828">
    <property type="entry name" value="Peptidase_S8_Ser-AS"/>
</dbReference>
<evidence type="ECO:0000259" key="7">
    <source>
        <dbReference type="Pfam" id="PF12580"/>
    </source>
</evidence>
<keyword evidence="2" id="KW-0645">Protease</keyword>
<keyword evidence="4" id="KW-0720">Serine protease</keyword>
<dbReference type="Pfam" id="PF21316">
    <property type="entry name" value="TPPII_GBD"/>
    <property type="match status" value="1"/>
</dbReference>
<dbReference type="InterPro" id="IPR048384">
    <property type="entry name" value="TPPII_GBD"/>
</dbReference>
<dbReference type="PANTHER" id="PTHR43806">
    <property type="entry name" value="PEPTIDASE S8"/>
    <property type="match status" value="1"/>
</dbReference>
<dbReference type="PANTHER" id="PTHR43806:SF14">
    <property type="entry name" value="TRIPEPTIDYL-PEPTIDASE 2"/>
    <property type="match status" value="1"/>
</dbReference>
<dbReference type="Gene3D" id="3.40.50.200">
    <property type="entry name" value="Peptidase S8/S53 domain"/>
    <property type="match status" value="1"/>
</dbReference>
<dbReference type="Pfam" id="PF12580">
    <property type="entry name" value="TPPII"/>
    <property type="match status" value="1"/>
</dbReference>
<protein>
    <submittedName>
        <fullName evidence="11">Tripeptidyl-peptidase 2</fullName>
    </submittedName>
</protein>
<dbReference type="PROSITE" id="PS51892">
    <property type="entry name" value="SUBTILASE"/>
    <property type="match status" value="1"/>
</dbReference>
<dbReference type="InterPro" id="IPR000209">
    <property type="entry name" value="Peptidase_S8/S53_dom"/>
</dbReference>
<evidence type="ECO:0000256" key="3">
    <source>
        <dbReference type="ARBA" id="ARBA00022801"/>
    </source>
</evidence>
<keyword evidence="3" id="KW-0378">Hydrolase</keyword>